<organism evidence="1 2">
    <name type="scientific">Naganishia adeliensis</name>
    <dbReference type="NCBI Taxonomy" id="92952"/>
    <lineage>
        <taxon>Eukaryota</taxon>
        <taxon>Fungi</taxon>
        <taxon>Dikarya</taxon>
        <taxon>Basidiomycota</taxon>
        <taxon>Agaricomycotina</taxon>
        <taxon>Tremellomycetes</taxon>
        <taxon>Filobasidiales</taxon>
        <taxon>Filobasidiaceae</taxon>
        <taxon>Naganishia</taxon>
    </lineage>
</organism>
<evidence type="ECO:0000313" key="2">
    <source>
        <dbReference type="Proteomes" id="UP001230649"/>
    </source>
</evidence>
<evidence type="ECO:0000313" key="1">
    <source>
        <dbReference type="EMBL" id="KAJ9116709.1"/>
    </source>
</evidence>
<name>A0ACC2WY49_9TREE</name>
<keyword evidence="2" id="KW-1185">Reference proteome</keyword>
<comment type="caution">
    <text evidence="1">The sequence shown here is derived from an EMBL/GenBank/DDBJ whole genome shotgun (WGS) entry which is preliminary data.</text>
</comment>
<reference evidence="1" key="1">
    <citation type="submission" date="2023-04" db="EMBL/GenBank/DDBJ databases">
        <title>Draft Genome sequencing of Naganishia species isolated from polar environments using Oxford Nanopore Technology.</title>
        <authorList>
            <person name="Leo P."/>
            <person name="Venkateswaran K."/>
        </authorList>
    </citation>
    <scope>NUCLEOTIDE SEQUENCE</scope>
    <source>
        <strain evidence="1">MNA-CCFEE 5262</strain>
    </source>
</reference>
<proteinExistence type="predicted"/>
<dbReference type="Proteomes" id="UP001230649">
    <property type="component" value="Unassembled WGS sequence"/>
</dbReference>
<protein>
    <submittedName>
        <fullName evidence="1">Uncharacterized protein</fullName>
    </submittedName>
</protein>
<dbReference type="EMBL" id="JASBWS010000003">
    <property type="protein sequence ID" value="KAJ9116709.1"/>
    <property type="molecule type" value="Genomic_DNA"/>
</dbReference>
<sequence>MNDLEAAKQTEPSLVIIPLDATFDLFRIPSADAGRLIGPLEALSSKALRYSIDNPVSPPSKDDRQAMAACEKASGNRYVSITRTQDEISLPIDKQVGDELRENADWATESKAGLIEHEGPYGCLRVRGPMPLYLTGIAANFTKTLQTANIAVFVISTWDTDWIFVKQDKVAEAAAALAKDGWVVL</sequence>
<accession>A0ACC2WY49</accession>
<gene>
    <name evidence="1" type="ORF">QFC20_000644</name>
</gene>